<dbReference type="NCBIfam" id="NF002017">
    <property type="entry name" value="PRK00823.1-2"/>
    <property type="match status" value="1"/>
</dbReference>
<evidence type="ECO:0000256" key="4">
    <source>
        <dbReference type="HAMAP-Rule" id="MF_00434"/>
    </source>
</evidence>
<dbReference type="PANTHER" id="PTHR12599">
    <property type="entry name" value="PTERIN-4-ALPHA-CARBINOLAMINE DEHYDRATASE"/>
    <property type="match status" value="1"/>
</dbReference>
<comment type="similarity">
    <text evidence="2 4">Belongs to the pterin-4-alpha-carbinolamine dehydratase family.</text>
</comment>
<evidence type="ECO:0000256" key="1">
    <source>
        <dbReference type="ARBA" id="ARBA00001554"/>
    </source>
</evidence>
<dbReference type="GO" id="GO:0006729">
    <property type="term" value="P:tetrahydrobiopterin biosynthetic process"/>
    <property type="evidence" value="ECO:0007669"/>
    <property type="project" value="InterPro"/>
</dbReference>
<organism evidence="5 6">
    <name type="scientific">Paenibacillus nasutitermitis</name>
    <dbReference type="NCBI Taxonomy" id="1652958"/>
    <lineage>
        <taxon>Bacteria</taxon>
        <taxon>Bacillati</taxon>
        <taxon>Bacillota</taxon>
        <taxon>Bacilli</taxon>
        <taxon>Bacillales</taxon>
        <taxon>Paenibacillaceae</taxon>
        <taxon>Paenibacillus</taxon>
    </lineage>
</organism>
<name>A0A916ZGL0_9BACL</name>
<evidence type="ECO:0000313" key="5">
    <source>
        <dbReference type="EMBL" id="GGD96632.1"/>
    </source>
</evidence>
<dbReference type="SUPFAM" id="SSF55248">
    <property type="entry name" value="PCD-like"/>
    <property type="match status" value="1"/>
</dbReference>
<dbReference type="Proteomes" id="UP000612456">
    <property type="component" value="Unassembled WGS sequence"/>
</dbReference>
<keyword evidence="6" id="KW-1185">Reference proteome</keyword>
<evidence type="ECO:0000256" key="3">
    <source>
        <dbReference type="ARBA" id="ARBA00023239"/>
    </source>
</evidence>
<protein>
    <recommendedName>
        <fullName evidence="4">Putative pterin-4-alpha-carbinolamine dehydratase</fullName>
        <shortName evidence="4">PHS</shortName>
        <ecNumber evidence="4">4.2.1.96</ecNumber>
    </recommendedName>
    <alternativeName>
        <fullName evidence="4">4-alpha-hydroxy-tetrahydropterin dehydratase</fullName>
    </alternativeName>
    <alternativeName>
        <fullName evidence="4">Pterin carbinolamine dehydratase</fullName>
        <shortName evidence="4">PCD</shortName>
    </alternativeName>
</protein>
<dbReference type="GO" id="GO:0008124">
    <property type="term" value="F:4-alpha-hydroxytetrahydrobiopterin dehydratase activity"/>
    <property type="evidence" value="ECO:0007669"/>
    <property type="project" value="UniProtKB-UniRule"/>
</dbReference>
<dbReference type="RefSeq" id="WP_188999030.1">
    <property type="nucleotide sequence ID" value="NZ_BMHP01000008.1"/>
</dbReference>
<dbReference type="AlphaFoldDB" id="A0A916ZGL0"/>
<dbReference type="Pfam" id="PF01329">
    <property type="entry name" value="Pterin_4a"/>
    <property type="match status" value="1"/>
</dbReference>
<dbReference type="PANTHER" id="PTHR12599:SF0">
    <property type="entry name" value="PTERIN-4-ALPHA-CARBINOLAMINE DEHYDRATASE"/>
    <property type="match status" value="1"/>
</dbReference>
<reference evidence="5" key="2">
    <citation type="submission" date="2020-09" db="EMBL/GenBank/DDBJ databases">
        <authorList>
            <person name="Sun Q."/>
            <person name="Zhou Y."/>
        </authorList>
    </citation>
    <scope>NUCLEOTIDE SEQUENCE</scope>
    <source>
        <strain evidence="5">CGMCC 1.15178</strain>
    </source>
</reference>
<dbReference type="InterPro" id="IPR036428">
    <property type="entry name" value="PCD_sf"/>
</dbReference>
<evidence type="ECO:0000256" key="2">
    <source>
        <dbReference type="ARBA" id="ARBA00006472"/>
    </source>
</evidence>
<comment type="catalytic activity">
    <reaction evidence="1 4">
        <text>(4aS,6R)-4a-hydroxy-L-erythro-5,6,7,8-tetrahydrobiopterin = (6R)-L-erythro-6,7-dihydrobiopterin + H2O</text>
        <dbReference type="Rhea" id="RHEA:11920"/>
        <dbReference type="ChEBI" id="CHEBI:15377"/>
        <dbReference type="ChEBI" id="CHEBI:15642"/>
        <dbReference type="ChEBI" id="CHEBI:43120"/>
        <dbReference type="EC" id="4.2.1.96"/>
    </reaction>
</comment>
<comment type="caution">
    <text evidence="5">The sequence shown here is derived from an EMBL/GenBank/DDBJ whole genome shotgun (WGS) entry which is preliminary data.</text>
</comment>
<dbReference type="HAMAP" id="MF_00434">
    <property type="entry name" value="Pterin_4_alpha"/>
    <property type="match status" value="1"/>
</dbReference>
<reference evidence="5" key="1">
    <citation type="journal article" date="2014" name="Int. J. Syst. Evol. Microbiol.">
        <title>Complete genome sequence of Corynebacterium casei LMG S-19264T (=DSM 44701T), isolated from a smear-ripened cheese.</title>
        <authorList>
            <consortium name="US DOE Joint Genome Institute (JGI-PGF)"/>
            <person name="Walter F."/>
            <person name="Albersmeier A."/>
            <person name="Kalinowski J."/>
            <person name="Ruckert C."/>
        </authorList>
    </citation>
    <scope>NUCLEOTIDE SEQUENCE</scope>
    <source>
        <strain evidence="5">CGMCC 1.15178</strain>
    </source>
</reference>
<dbReference type="CDD" id="cd00488">
    <property type="entry name" value="PCD_DCoH"/>
    <property type="match status" value="1"/>
</dbReference>
<accession>A0A916ZGL0</accession>
<evidence type="ECO:0000313" key="6">
    <source>
        <dbReference type="Proteomes" id="UP000612456"/>
    </source>
</evidence>
<gene>
    <name evidence="5" type="ORF">GCM10010911_64260</name>
</gene>
<sequence>MAKVEKLPKAVVDEALSGLEGWAREDEQWLCCTYKLASFKDAIAFVQRVAVIAEEMDHHPSISIDYKKVILRLSTHDAGGLTELDLHAARRYNESAAYFLTG</sequence>
<dbReference type="InterPro" id="IPR001533">
    <property type="entry name" value="Pterin_deHydtase"/>
</dbReference>
<dbReference type="Gene3D" id="3.30.1360.20">
    <property type="entry name" value="Transcriptional coactivator/pterin dehydratase"/>
    <property type="match status" value="1"/>
</dbReference>
<dbReference type="EC" id="4.2.1.96" evidence="4"/>
<proteinExistence type="inferred from homology"/>
<dbReference type="EMBL" id="BMHP01000008">
    <property type="protein sequence ID" value="GGD96632.1"/>
    <property type="molecule type" value="Genomic_DNA"/>
</dbReference>
<keyword evidence="3 4" id="KW-0456">Lyase</keyword>